<dbReference type="SUPFAM" id="SSF110395">
    <property type="entry name" value="CutC-like"/>
    <property type="match status" value="1"/>
</dbReference>
<dbReference type="GO" id="GO:0005507">
    <property type="term" value="F:copper ion binding"/>
    <property type="evidence" value="ECO:0007669"/>
    <property type="project" value="TreeGrafter"/>
</dbReference>
<evidence type="ECO:0000256" key="1">
    <source>
        <dbReference type="ARBA" id="ARBA00007768"/>
    </source>
</evidence>
<name>A0A1I3AIJ7_9SPHI</name>
<keyword evidence="2" id="KW-0963">Cytoplasm</keyword>
<sequence length="246" mass="26932">MTGLEVCANSFSSALAAQTGGAIRVELCENMAEGGTTPSFGQIKLCKEKLSIKIWPIIRPRGGDFLYSADEFDLMKEDVKICKELGCSGIVTGVLLANGEIDKGRCKVLIDLAYPMPVAFHRAFDMSKDLPRALEDLIELGFLRVLTSGGAESAYKGIETLEKLVKQANGRIEIMPGAGINEHNILEIKDQTGAHTFHSSARIKIKSKMKYKNPTSKMGSVEDEYQYDQTSATLVKHMVNLLNSNL</sequence>
<evidence type="ECO:0000256" key="2">
    <source>
        <dbReference type="HAMAP-Rule" id="MF_00795"/>
    </source>
</evidence>
<dbReference type="RefSeq" id="WP_090998084.1">
    <property type="nucleotide sequence ID" value="NZ_FOPP01000015.1"/>
</dbReference>
<dbReference type="FunFam" id="3.20.20.380:FF:000001">
    <property type="entry name" value="Copper homeostasis protein CutC"/>
    <property type="match status" value="1"/>
</dbReference>
<dbReference type="Pfam" id="PF03932">
    <property type="entry name" value="CutC"/>
    <property type="match status" value="1"/>
</dbReference>
<dbReference type="PANTHER" id="PTHR12598:SF0">
    <property type="entry name" value="COPPER HOMEOSTASIS PROTEIN CUTC HOMOLOG"/>
    <property type="match status" value="1"/>
</dbReference>
<keyword evidence="4" id="KW-1185">Reference proteome</keyword>
<organism evidence="3 4">
    <name type="scientific">Pedobacter insulae</name>
    <dbReference type="NCBI Taxonomy" id="414048"/>
    <lineage>
        <taxon>Bacteria</taxon>
        <taxon>Pseudomonadati</taxon>
        <taxon>Bacteroidota</taxon>
        <taxon>Sphingobacteriia</taxon>
        <taxon>Sphingobacteriales</taxon>
        <taxon>Sphingobacteriaceae</taxon>
        <taxon>Pedobacter</taxon>
    </lineage>
</organism>
<proteinExistence type="inferred from homology"/>
<dbReference type="InterPro" id="IPR036822">
    <property type="entry name" value="CutC-like_dom_sf"/>
</dbReference>
<dbReference type="OrthoDB" id="9815677at2"/>
<dbReference type="EMBL" id="FOPP01000015">
    <property type="protein sequence ID" value="SFH49877.1"/>
    <property type="molecule type" value="Genomic_DNA"/>
</dbReference>
<dbReference type="HAMAP" id="MF_00795">
    <property type="entry name" value="CutC"/>
    <property type="match status" value="1"/>
</dbReference>
<evidence type="ECO:0000313" key="4">
    <source>
        <dbReference type="Proteomes" id="UP000199666"/>
    </source>
</evidence>
<evidence type="ECO:0000313" key="3">
    <source>
        <dbReference type="EMBL" id="SFH49877.1"/>
    </source>
</evidence>
<gene>
    <name evidence="2" type="primary">cutC</name>
    <name evidence="3" type="ORF">SAMN04489864_11530</name>
</gene>
<dbReference type="GO" id="GO:0005737">
    <property type="term" value="C:cytoplasm"/>
    <property type="evidence" value="ECO:0007669"/>
    <property type="project" value="UniProtKB-SubCell"/>
</dbReference>
<comment type="similarity">
    <text evidence="1 2">Belongs to the CutC family.</text>
</comment>
<accession>A0A1I3AIJ7</accession>
<comment type="caution">
    <text evidence="2">Once thought to be involved in copper homeostasis, experiments in E.coli have shown this is not the case.</text>
</comment>
<reference evidence="3 4" key="1">
    <citation type="submission" date="2016-10" db="EMBL/GenBank/DDBJ databases">
        <authorList>
            <person name="de Groot N.N."/>
        </authorList>
    </citation>
    <scope>NUCLEOTIDE SEQUENCE [LARGE SCALE GENOMIC DNA]</scope>
    <source>
        <strain evidence="3 4">DSM 18684</strain>
    </source>
</reference>
<dbReference type="Proteomes" id="UP000199666">
    <property type="component" value="Unassembled WGS sequence"/>
</dbReference>
<protein>
    <recommendedName>
        <fullName evidence="2">PF03932 family protein CutC</fullName>
    </recommendedName>
</protein>
<dbReference type="InterPro" id="IPR005627">
    <property type="entry name" value="CutC-like"/>
</dbReference>
<dbReference type="STRING" id="414048.SAMN04489864_11530"/>
<comment type="subcellular location">
    <subcellularLocation>
        <location evidence="2">Cytoplasm</location>
    </subcellularLocation>
</comment>
<dbReference type="PANTHER" id="PTHR12598">
    <property type="entry name" value="COPPER HOMEOSTASIS PROTEIN CUTC"/>
    <property type="match status" value="1"/>
</dbReference>
<dbReference type="Gene3D" id="3.20.20.380">
    <property type="entry name" value="Copper homeostasis (CutC) domain"/>
    <property type="match status" value="1"/>
</dbReference>
<dbReference type="AlphaFoldDB" id="A0A1I3AIJ7"/>